<feature type="domain" description="DUF6533" evidence="2">
    <location>
        <begin position="22"/>
        <end position="66"/>
    </location>
</feature>
<proteinExistence type="predicted"/>
<dbReference type="AlphaFoldDB" id="A0A4Q9PWU6"/>
<protein>
    <recommendedName>
        <fullName evidence="2">DUF6533 domain-containing protein</fullName>
    </recommendedName>
</protein>
<feature type="transmembrane region" description="Helical" evidence="1">
    <location>
        <begin position="52"/>
        <end position="70"/>
    </location>
</feature>
<accession>A0A4Q9PWU6</accession>
<dbReference type="Pfam" id="PF20151">
    <property type="entry name" value="DUF6533"/>
    <property type="match status" value="1"/>
</dbReference>
<gene>
    <name evidence="3" type="ORF">BD310DRAFT_906268</name>
</gene>
<reference evidence="3 4" key="1">
    <citation type="submission" date="2019-01" db="EMBL/GenBank/DDBJ databases">
        <title>Draft genome sequences of three monokaryotic isolates of the white-rot basidiomycete fungus Dichomitus squalens.</title>
        <authorList>
            <consortium name="DOE Joint Genome Institute"/>
            <person name="Lopez S.C."/>
            <person name="Andreopoulos B."/>
            <person name="Pangilinan J."/>
            <person name="Lipzen A."/>
            <person name="Riley R."/>
            <person name="Ahrendt S."/>
            <person name="Ng V."/>
            <person name="Barry K."/>
            <person name="Daum C."/>
            <person name="Grigoriev I.V."/>
            <person name="Hilden K.S."/>
            <person name="Makela M.R."/>
            <person name="de Vries R.P."/>
        </authorList>
    </citation>
    <scope>NUCLEOTIDE SEQUENCE [LARGE SCALE GENOMIC DNA]</scope>
    <source>
        <strain evidence="3 4">CBS 464.89</strain>
    </source>
</reference>
<dbReference type="Proteomes" id="UP000292082">
    <property type="component" value="Unassembled WGS sequence"/>
</dbReference>
<dbReference type="InterPro" id="IPR045340">
    <property type="entry name" value="DUF6533"/>
</dbReference>
<evidence type="ECO:0000256" key="1">
    <source>
        <dbReference type="SAM" id="Phobius"/>
    </source>
</evidence>
<evidence type="ECO:0000259" key="2">
    <source>
        <dbReference type="Pfam" id="PF20151"/>
    </source>
</evidence>
<feature type="transmembrane region" description="Helical" evidence="1">
    <location>
        <begin position="7"/>
        <end position="32"/>
    </location>
</feature>
<dbReference type="EMBL" id="ML145119">
    <property type="protein sequence ID" value="TBU58956.1"/>
    <property type="molecule type" value="Genomic_DNA"/>
</dbReference>
<evidence type="ECO:0000313" key="4">
    <source>
        <dbReference type="Proteomes" id="UP000292082"/>
    </source>
</evidence>
<organism evidence="3 4">
    <name type="scientific">Dichomitus squalens</name>
    <dbReference type="NCBI Taxonomy" id="114155"/>
    <lineage>
        <taxon>Eukaryota</taxon>
        <taxon>Fungi</taxon>
        <taxon>Dikarya</taxon>
        <taxon>Basidiomycota</taxon>
        <taxon>Agaricomycotina</taxon>
        <taxon>Agaricomycetes</taxon>
        <taxon>Polyporales</taxon>
        <taxon>Polyporaceae</taxon>
        <taxon>Dichomitus</taxon>
    </lineage>
</organism>
<keyword evidence="1" id="KW-1133">Transmembrane helix</keyword>
<keyword evidence="1" id="KW-0472">Membrane</keyword>
<evidence type="ECO:0000313" key="3">
    <source>
        <dbReference type="EMBL" id="TBU58956.1"/>
    </source>
</evidence>
<name>A0A4Q9PWU6_9APHY</name>
<keyword evidence="1" id="KW-0812">Transmembrane</keyword>
<sequence>MSLSNEALSVAILETNVVMNFIIVATATLVGYDYLTTFQQELALFWRSRPTLSSILFFFNRYLAIVYYIGMAPIRFFPSVTAEYDYVISLLALANARTYNSCTVAHYFEDILRNLGYLPFAIIVKRELFRPNVIVATPNI</sequence>
<keyword evidence="4" id="KW-1185">Reference proteome</keyword>